<protein>
    <submittedName>
        <fullName evidence="4">Allene oxide cyclase</fullName>
    </submittedName>
</protein>
<feature type="chain" id="PRO_5020222056" evidence="3">
    <location>
        <begin position="25"/>
        <end position="152"/>
    </location>
</feature>
<evidence type="ECO:0000313" key="4">
    <source>
        <dbReference type="EMBL" id="RYU11817.1"/>
    </source>
</evidence>
<evidence type="ECO:0000313" key="5">
    <source>
        <dbReference type="Proteomes" id="UP000291189"/>
    </source>
</evidence>
<dbReference type="GO" id="GO:0009695">
    <property type="term" value="P:jasmonic acid biosynthetic process"/>
    <property type="evidence" value="ECO:0007669"/>
    <property type="project" value="InterPro"/>
</dbReference>
<feature type="signal peptide" evidence="3">
    <location>
        <begin position="1"/>
        <end position="24"/>
    </location>
</feature>
<accession>A0A4Q5J010</accession>
<dbReference type="Gene3D" id="2.40.480.10">
    <property type="entry name" value="Allene oxide cyclase-like"/>
    <property type="match status" value="1"/>
</dbReference>
<proteinExistence type="predicted"/>
<dbReference type="InterPro" id="IPR034871">
    <property type="entry name" value="Allene_oxi_cyc_sf"/>
</dbReference>
<dbReference type="OrthoDB" id="5195420at2"/>
<dbReference type="Proteomes" id="UP000291189">
    <property type="component" value="Unassembled WGS sequence"/>
</dbReference>
<evidence type="ECO:0000256" key="1">
    <source>
        <dbReference type="ARBA" id="ARBA00004613"/>
    </source>
</evidence>
<dbReference type="GO" id="GO:0046423">
    <property type="term" value="F:allene-oxide cyclase activity"/>
    <property type="evidence" value="ECO:0007669"/>
    <property type="project" value="InterPro"/>
</dbReference>
<dbReference type="RefSeq" id="WP_129987404.1">
    <property type="nucleotide sequence ID" value="NZ_SDPU01000022.1"/>
</dbReference>
<gene>
    <name evidence="4" type="ORF">ETU37_11140</name>
</gene>
<dbReference type="GO" id="GO:0005576">
    <property type="term" value="C:extracellular region"/>
    <property type="evidence" value="ECO:0007669"/>
    <property type="project" value="UniProtKB-SubCell"/>
</dbReference>
<organism evidence="4 5">
    <name type="scientific">Nocardioides iriomotensis</name>
    <dbReference type="NCBI Taxonomy" id="715784"/>
    <lineage>
        <taxon>Bacteria</taxon>
        <taxon>Bacillati</taxon>
        <taxon>Actinomycetota</taxon>
        <taxon>Actinomycetes</taxon>
        <taxon>Propionibacteriales</taxon>
        <taxon>Nocardioidaceae</taxon>
        <taxon>Nocardioides</taxon>
    </lineage>
</organism>
<dbReference type="AlphaFoldDB" id="A0A4Q5J010"/>
<keyword evidence="3" id="KW-0732">Signal</keyword>
<dbReference type="SMR" id="A0A4Q5J010"/>
<sequence>MRSKVVVAGTVATVVAGTVLTVSAAQGERAAPRITVVEHAVSDALVDLAPDGDSNGDLLTFANPVYDRTNSRKVGRDQGSCIRTVVGEAWQCSFTTWLGKGSLTVEGPFYDAHPSVMAITGGTGAYARARGVMHLAARNSQGTAFTFRFVIR</sequence>
<keyword evidence="2" id="KW-0964">Secreted</keyword>
<keyword evidence="5" id="KW-1185">Reference proteome</keyword>
<dbReference type="Pfam" id="PF03018">
    <property type="entry name" value="Dirigent"/>
    <property type="match status" value="1"/>
</dbReference>
<evidence type="ECO:0000256" key="3">
    <source>
        <dbReference type="SAM" id="SignalP"/>
    </source>
</evidence>
<name>A0A4Q5J010_9ACTN</name>
<reference evidence="4 5" key="1">
    <citation type="submission" date="2019-01" db="EMBL/GenBank/DDBJ databases">
        <title>Nocardioides guangzhouensis sp. nov., an actinobacterium isolated from soil.</title>
        <authorList>
            <person name="Fu Y."/>
            <person name="Cai Y."/>
            <person name="Lin Z."/>
            <person name="Chen P."/>
        </authorList>
    </citation>
    <scope>NUCLEOTIDE SEQUENCE [LARGE SCALE GENOMIC DNA]</scope>
    <source>
        <strain evidence="4 5">NBRC 105384</strain>
    </source>
</reference>
<evidence type="ECO:0000256" key="2">
    <source>
        <dbReference type="ARBA" id="ARBA00022525"/>
    </source>
</evidence>
<comment type="caution">
    <text evidence="4">The sequence shown here is derived from an EMBL/GenBank/DDBJ whole genome shotgun (WGS) entry which is preliminary data.</text>
</comment>
<comment type="subcellular location">
    <subcellularLocation>
        <location evidence="1">Secreted</location>
    </subcellularLocation>
</comment>
<dbReference type="InterPro" id="IPR004265">
    <property type="entry name" value="Dirigent"/>
</dbReference>
<dbReference type="EMBL" id="SDPU01000022">
    <property type="protein sequence ID" value="RYU11817.1"/>
    <property type="molecule type" value="Genomic_DNA"/>
</dbReference>
<dbReference type="SUPFAM" id="SSF141493">
    <property type="entry name" value="Allene oxide cyclase-like"/>
    <property type="match status" value="1"/>
</dbReference>
<dbReference type="InterPro" id="IPR044859">
    <property type="entry name" value="Allene_oxi_cyc_Dirigent"/>
</dbReference>